<keyword evidence="2" id="KW-1185">Reference proteome</keyword>
<name>A0ABR2NJJ5_9ROSI</name>
<gene>
    <name evidence="1" type="ORF">V6N11_074237</name>
</gene>
<dbReference type="EMBL" id="JBBPBN010000134">
    <property type="protein sequence ID" value="KAK8976362.1"/>
    <property type="molecule type" value="Genomic_DNA"/>
</dbReference>
<accession>A0ABR2NJJ5</accession>
<reference evidence="1 2" key="1">
    <citation type="journal article" date="2024" name="G3 (Bethesda)">
        <title>Genome assembly of Hibiscus sabdariffa L. provides insights into metabolisms of medicinal natural products.</title>
        <authorList>
            <person name="Kim T."/>
        </authorList>
    </citation>
    <scope>NUCLEOTIDE SEQUENCE [LARGE SCALE GENOMIC DNA]</scope>
    <source>
        <strain evidence="1">TK-2024</strain>
        <tissue evidence="1">Old leaves</tissue>
    </source>
</reference>
<evidence type="ECO:0000313" key="1">
    <source>
        <dbReference type="EMBL" id="KAK8976362.1"/>
    </source>
</evidence>
<sequence length="138" mass="15239">MPARLHTSRVVLASAAIASSYDRSGVESFLTLAFVGDTMELGTFSIDFPNLDLFGMLFLDDLACSLSNLGLDRLVFQTLMFFMPLDLMENKPVSLSRVNARGLLDPDESLEVSRSHRIRTSIKLSLSFGISMGRPCLM</sequence>
<dbReference type="Proteomes" id="UP001396334">
    <property type="component" value="Unassembled WGS sequence"/>
</dbReference>
<proteinExistence type="predicted"/>
<evidence type="ECO:0000313" key="2">
    <source>
        <dbReference type="Proteomes" id="UP001396334"/>
    </source>
</evidence>
<comment type="caution">
    <text evidence="1">The sequence shown here is derived from an EMBL/GenBank/DDBJ whole genome shotgun (WGS) entry which is preliminary data.</text>
</comment>
<protein>
    <submittedName>
        <fullName evidence="1">Uncharacterized protein</fullName>
    </submittedName>
</protein>
<organism evidence="1 2">
    <name type="scientific">Hibiscus sabdariffa</name>
    <name type="common">roselle</name>
    <dbReference type="NCBI Taxonomy" id="183260"/>
    <lineage>
        <taxon>Eukaryota</taxon>
        <taxon>Viridiplantae</taxon>
        <taxon>Streptophyta</taxon>
        <taxon>Embryophyta</taxon>
        <taxon>Tracheophyta</taxon>
        <taxon>Spermatophyta</taxon>
        <taxon>Magnoliopsida</taxon>
        <taxon>eudicotyledons</taxon>
        <taxon>Gunneridae</taxon>
        <taxon>Pentapetalae</taxon>
        <taxon>rosids</taxon>
        <taxon>malvids</taxon>
        <taxon>Malvales</taxon>
        <taxon>Malvaceae</taxon>
        <taxon>Malvoideae</taxon>
        <taxon>Hibiscus</taxon>
    </lineage>
</organism>